<evidence type="ECO:0000313" key="5">
    <source>
        <dbReference type="Proteomes" id="UP000244161"/>
    </source>
</evidence>
<keyword evidence="5" id="KW-1185">Reference proteome</keyword>
<dbReference type="PANTHER" id="PTHR13504">
    <property type="entry name" value="FIDO DOMAIN-CONTAINING PROTEIN DDB_G0283145"/>
    <property type="match status" value="1"/>
</dbReference>
<dbReference type="InterPro" id="IPR040198">
    <property type="entry name" value="Fido_containing"/>
</dbReference>
<evidence type="ECO:0000313" key="4">
    <source>
        <dbReference type="EMBL" id="PTQ83658.1"/>
    </source>
</evidence>
<keyword evidence="2" id="KW-0547">Nucleotide-binding</keyword>
<evidence type="ECO:0000256" key="2">
    <source>
        <dbReference type="PIRSR" id="PIRSR640198-2"/>
    </source>
</evidence>
<dbReference type="EMBL" id="QAOM01000013">
    <property type="protein sequence ID" value="PTQ83658.1"/>
    <property type="molecule type" value="Genomic_DNA"/>
</dbReference>
<dbReference type="InterPro" id="IPR036597">
    <property type="entry name" value="Fido-like_dom_sf"/>
</dbReference>
<comment type="caution">
    <text evidence="4">The sequence shown here is derived from an EMBL/GenBank/DDBJ whole genome shotgun (WGS) entry which is preliminary data.</text>
</comment>
<dbReference type="GO" id="GO:0005524">
    <property type="term" value="F:ATP binding"/>
    <property type="evidence" value="ECO:0007669"/>
    <property type="project" value="UniProtKB-KW"/>
</dbReference>
<dbReference type="Proteomes" id="UP000244161">
    <property type="component" value="Unassembled WGS sequence"/>
</dbReference>
<feature type="domain" description="Fido" evidence="3">
    <location>
        <begin position="151"/>
        <end position="299"/>
    </location>
</feature>
<evidence type="ECO:0000256" key="1">
    <source>
        <dbReference type="PIRSR" id="PIRSR640198-1"/>
    </source>
</evidence>
<dbReference type="RefSeq" id="WP_108033102.1">
    <property type="nucleotide sequence ID" value="NZ_QAOM01000013.1"/>
</dbReference>
<protein>
    <submittedName>
        <fullName evidence="4">Fic family protein</fullName>
    </submittedName>
</protein>
<accession>A0A2T5IIM0</accession>
<feature type="binding site" evidence="2">
    <location>
        <begin position="240"/>
        <end position="247"/>
    </location>
    <ligand>
        <name>ATP</name>
        <dbReference type="ChEBI" id="CHEBI:30616"/>
    </ligand>
</feature>
<dbReference type="PROSITE" id="PS51459">
    <property type="entry name" value="FIDO"/>
    <property type="match status" value="1"/>
</dbReference>
<dbReference type="InterPro" id="IPR003812">
    <property type="entry name" value="Fido"/>
</dbReference>
<keyword evidence="2" id="KW-0067">ATP-binding</keyword>
<name>A0A2T5IIM0_9LACT</name>
<dbReference type="OrthoDB" id="9813719at2"/>
<dbReference type="AlphaFoldDB" id="A0A2T5IIM0"/>
<sequence length="411" mass="48142">MKKYQPLSVIRYGSLDEYEKEYQMRLASHSTYHTNLEIHPIERGIRLAPTYSLFVVNNNELTMLQEYIMDNANMINKLSDRLPEAAKKQFYNKVLTDEIMSTNEMEGVRSTRKEVGDAIKVVTLNKKENSRFKGIVNLYYSLYYESFQPINNVKEIRDIYDTLVSEEIEEKNKLDGELFRVEGVEVHGNRGVVHIGNHTEESIMTDLRKFISFLNAKDIPFLIKIMLAHYFFEYIHPFYDGNGRTGRYITCRYLAQKLDPLTAISFSHMISDTKNKYYDAFVITSNKHNMGEGTMFVYHMLKIVYEGQLKLLEELNNSSDLLENSWGMITAYDFENELDTNILYILCQSWIFKTELMDKEFELHVNATRYKVNQSLDRLSVGGYIKQITKRPSAHIISDELAQKMMVHQTR</sequence>
<organism evidence="4 5">
    <name type="scientific">Trichococcus patagoniensis</name>
    <dbReference type="NCBI Taxonomy" id="382641"/>
    <lineage>
        <taxon>Bacteria</taxon>
        <taxon>Bacillati</taxon>
        <taxon>Bacillota</taxon>
        <taxon>Bacilli</taxon>
        <taxon>Lactobacillales</taxon>
        <taxon>Carnobacteriaceae</taxon>
        <taxon>Trichococcus</taxon>
    </lineage>
</organism>
<feature type="binding site" evidence="2">
    <location>
        <begin position="277"/>
        <end position="278"/>
    </location>
    <ligand>
        <name>ATP</name>
        <dbReference type="ChEBI" id="CHEBI:30616"/>
    </ligand>
</feature>
<evidence type="ECO:0000259" key="3">
    <source>
        <dbReference type="PROSITE" id="PS51459"/>
    </source>
</evidence>
<dbReference type="Pfam" id="PF02661">
    <property type="entry name" value="Fic"/>
    <property type="match status" value="1"/>
</dbReference>
<reference evidence="4 5" key="1">
    <citation type="submission" date="2018-04" db="EMBL/GenBank/DDBJ databases">
        <title>Genomic Encyclopedia of Archaeal and Bacterial Type Strains, Phase II (KMG-II): from individual species to whole genera.</title>
        <authorList>
            <person name="Goeker M."/>
        </authorList>
    </citation>
    <scope>NUCLEOTIDE SEQUENCE [LARGE SCALE GENOMIC DNA]</scope>
    <source>
        <strain evidence="4 5">DSM 18806</strain>
    </source>
</reference>
<feature type="active site" evidence="1">
    <location>
        <position position="236"/>
    </location>
</feature>
<dbReference type="Gene3D" id="1.10.3290.10">
    <property type="entry name" value="Fido-like domain"/>
    <property type="match status" value="1"/>
</dbReference>
<dbReference type="SUPFAM" id="SSF140931">
    <property type="entry name" value="Fic-like"/>
    <property type="match status" value="1"/>
</dbReference>
<gene>
    <name evidence="4" type="ORF">C8U37_11369</name>
</gene>
<dbReference type="PANTHER" id="PTHR13504:SF40">
    <property type="entry name" value="FIDO DOMAIN-CONTAINING PROTEIN"/>
    <property type="match status" value="1"/>
</dbReference>
<proteinExistence type="predicted"/>